<keyword evidence="9" id="KW-1185">Reference proteome</keyword>
<dbReference type="PRINTS" id="PR00744">
    <property type="entry name" value="GLHYDRLASE37"/>
</dbReference>
<dbReference type="SUPFAM" id="SSF48208">
    <property type="entry name" value="Six-hairpin glycosidases"/>
    <property type="match status" value="1"/>
</dbReference>
<dbReference type="InterPro" id="IPR001661">
    <property type="entry name" value="Glyco_hydro_37"/>
</dbReference>
<dbReference type="InterPro" id="IPR018232">
    <property type="entry name" value="Glyco_hydro_37_CS"/>
</dbReference>
<dbReference type="GO" id="GO:0004555">
    <property type="term" value="F:alpha,alpha-trehalase activity"/>
    <property type="evidence" value="ECO:0007669"/>
    <property type="project" value="UniProtKB-EC"/>
</dbReference>
<dbReference type="PANTHER" id="PTHR23403:SF1">
    <property type="entry name" value="TREHALASE"/>
    <property type="match status" value="1"/>
</dbReference>
<dbReference type="AlphaFoldDB" id="A0A0L7LBM8"/>
<gene>
    <name evidence="8" type="ORF">OBRU01_10516</name>
</gene>
<evidence type="ECO:0000313" key="8">
    <source>
        <dbReference type="EMBL" id="KOB72888.1"/>
    </source>
</evidence>
<evidence type="ECO:0000256" key="2">
    <source>
        <dbReference type="ARBA" id="ARBA00005615"/>
    </source>
</evidence>
<accession>A0A0L7LBM8</accession>
<dbReference type="STRING" id="104452.A0A0L7LBM8"/>
<dbReference type="Gene3D" id="1.50.10.10">
    <property type="match status" value="2"/>
</dbReference>
<evidence type="ECO:0000256" key="1">
    <source>
        <dbReference type="ARBA" id="ARBA00001576"/>
    </source>
</evidence>
<comment type="caution">
    <text evidence="8">The sequence shown here is derived from an EMBL/GenBank/DDBJ whole genome shotgun (WGS) entry which is preliminary data.</text>
</comment>
<dbReference type="EMBL" id="JTDY01001782">
    <property type="protein sequence ID" value="KOB72888.1"/>
    <property type="molecule type" value="Genomic_DNA"/>
</dbReference>
<proteinExistence type="inferred from homology"/>
<keyword evidence="6 7" id="KW-0326">Glycosidase</keyword>
<dbReference type="EC" id="3.2.1.28" evidence="3 7"/>
<dbReference type="Proteomes" id="UP000037510">
    <property type="component" value="Unassembled WGS sequence"/>
</dbReference>
<dbReference type="InterPro" id="IPR008928">
    <property type="entry name" value="6-hairpin_glycosidase_sf"/>
</dbReference>
<dbReference type="InterPro" id="IPR012341">
    <property type="entry name" value="6hp_glycosidase-like_sf"/>
</dbReference>
<reference evidence="8 9" key="1">
    <citation type="journal article" date="2015" name="Genome Biol. Evol.">
        <title>The genome of winter moth (Operophtera brumata) provides a genomic perspective on sexual dimorphism and phenology.</title>
        <authorList>
            <person name="Derks M.F."/>
            <person name="Smit S."/>
            <person name="Salis L."/>
            <person name="Schijlen E."/>
            <person name="Bossers A."/>
            <person name="Mateman C."/>
            <person name="Pijl A.S."/>
            <person name="de Ridder D."/>
            <person name="Groenen M.A."/>
            <person name="Visser M.E."/>
            <person name="Megens H.J."/>
        </authorList>
    </citation>
    <scope>NUCLEOTIDE SEQUENCE [LARGE SCALE GENOMIC DNA]</scope>
    <source>
        <strain evidence="8">WM2013NL</strain>
        <tissue evidence="8">Head and thorax</tissue>
    </source>
</reference>
<sequence>MVQLIMEDVEDMGFLRQHIHTLDREFDFWMTNHTIEIDYNGQKHKLARYNDMSQGPRPESYKEDIDVAKHFDKHEDREELYAELKAAAESGWDFSSRGLERHHGVERRADDGLSYQIGQQSEGGVLWHEDVGVWLDYSTESHRRRDYFYPSNLAPLWTGSYDKARKEYYVSRVINYLDKVKGGIPTTMEHSGEQWDYPNAWPPLQYMVVTGLADSGQPQAMRYASEVATKWVRSNFEVWKDKTAMLEKLISRLFVLIII</sequence>
<dbReference type="PANTHER" id="PTHR23403">
    <property type="entry name" value="TREHALASE"/>
    <property type="match status" value="1"/>
</dbReference>
<comment type="catalytic activity">
    <reaction evidence="1 7">
        <text>alpha,alpha-trehalose + H2O = alpha-D-glucose + beta-D-glucose</text>
        <dbReference type="Rhea" id="RHEA:32675"/>
        <dbReference type="ChEBI" id="CHEBI:15377"/>
        <dbReference type="ChEBI" id="CHEBI:15903"/>
        <dbReference type="ChEBI" id="CHEBI:16551"/>
        <dbReference type="ChEBI" id="CHEBI:17925"/>
        <dbReference type="EC" id="3.2.1.28"/>
    </reaction>
</comment>
<evidence type="ECO:0000256" key="6">
    <source>
        <dbReference type="ARBA" id="ARBA00023295"/>
    </source>
</evidence>
<keyword evidence="5 7" id="KW-0378">Hydrolase</keyword>
<name>A0A0L7LBM8_OPEBR</name>
<protein>
    <recommendedName>
        <fullName evidence="4 7">Trehalase</fullName>
        <ecNumber evidence="3 7">3.2.1.28</ecNumber>
    </recommendedName>
    <alternativeName>
        <fullName evidence="7">Alpha-trehalose glucohydrolase</fullName>
    </alternativeName>
</protein>
<organism evidence="8 9">
    <name type="scientific">Operophtera brumata</name>
    <name type="common">Winter moth</name>
    <name type="synonym">Phalaena brumata</name>
    <dbReference type="NCBI Taxonomy" id="104452"/>
    <lineage>
        <taxon>Eukaryota</taxon>
        <taxon>Metazoa</taxon>
        <taxon>Ecdysozoa</taxon>
        <taxon>Arthropoda</taxon>
        <taxon>Hexapoda</taxon>
        <taxon>Insecta</taxon>
        <taxon>Pterygota</taxon>
        <taxon>Neoptera</taxon>
        <taxon>Endopterygota</taxon>
        <taxon>Lepidoptera</taxon>
        <taxon>Glossata</taxon>
        <taxon>Ditrysia</taxon>
        <taxon>Geometroidea</taxon>
        <taxon>Geometridae</taxon>
        <taxon>Larentiinae</taxon>
        <taxon>Operophtera</taxon>
    </lineage>
</organism>
<dbReference type="GO" id="GO:0005993">
    <property type="term" value="P:trehalose catabolic process"/>
    <property type="evidence" value="ECO:0007669"/>
    <property type="project" value="TreeGrafter"/>
</dbReference>
<dbReference type="Pfam" id="PF01204">
    <property type="entry name" value="Trehalase"/>
    <property type="match status" value="2"/>
</dbReference>
<evidence type="ECO:0000313" key="9">
    <source>
        <dbReference type="Proteomes" id="UP000037510"/>
    </source>
</evidence>
<evidence type="ECO:0000256" key="5">
    <source>
        <dbReference type="ARBA" id="ARBA00022801"/>
    </source>
</evidence>
<comment type="similarity">
    <text evidence="2 7">Belongs to the glycosyl hydrolase 37 family.</text>
</comment>
<evidence type="ECO:0000256" key="3">
    <source>
        <dbReference type="ARBA" id="ARBA00012757"/>
    </source>
</evidence>
<evidence type="ECO:0000256" key="7">
    <source>
        <dbReference type="RuleBase" id="RU361180"/>
    </source>
</evidence>
<dbReference type="PROSITE" id="PS00928">
    <property type="entry name" value="TREHALASE_2"/>
    <property type="match status" value="1"/>
</dbReference>
<evidence type="ECO:0000256" key="4">
    <source>
        <dbReference type="ARBA" id="ARBA00019905"/>
    </source>
</evidence>